<dbReference type="InterPro" id="IPR050951">
    <property type="entry name" value="Retrovirus_Pol_polyprotein"/>
</dbReference>
<dbReference type="InterPro" id="IPR041577">
    <property type="entry name" value="RT_RNaseH_2"/>
</dbReference>
<accession>A0A2G8JR75</accession>
<proteinExistence type="predicted"/>
<evidence type="ECO:0000256" key="1">
    <source>
        <dbReference type="SAM" id="MobiDB-lite"/>
    </source>
</evidence>
<feature type="region of interest" description="Disordered" evidence="1">
    <location>
        <begin position="225"/>
        <end position="266"/>
    </location>
</feature>
<dbReference type="PROSITE" id="PS50878">
    <property type="entry name" value="RT_POL"/>
    <property type="match status" value="1"/>
</dbReference>
<dbReference type="Gene3D" id="3.10.10.10">
    <property type="entry name" value="HIV Type 1 Reverse Transcriptase, subunit A, domain 1"/>
    <property type="match status" value="1"/>
</dbReference>
<dbReference type="InterPro" id="IPR000477">
    <property type="entry name" value="RT_dom"/>
</dbReference>
<dbReference type="CDD" id="cd01647">
    <property type="entry name" value="RT_LTR"/>
    <property type="match status" value="1"/>
</dbReference>
<organism evidence="3 4">
    <name type="scientific">Stichopus japonicus</name>
    <name type="common">Sea cucumber</name>
    <dbReference type="NCBI Taxonomy" id="307972"/>
    <lineage>
        <taxon>Eukaryota</taxon>
        <taxon>Metazoa</taxon>
        <taxon>Echinodermata</taxon>
        <taxon>Eleutherozoa</taxon>
        <taxon>Echinozoa</taxon>
        <taxon>Holothuroidea</taxon>
        <taxon>Aspidochirotacea</taxon>
        <taxon>Aspidochirotida</taxon>
        <taxon>Stichopodidae</taxon>
        <taxon>Apostichopus</taxon>
    </lineage>
</organism>
<dbReference type="Pfam" id="PF00078">
    <property type="entry name" value="RVT_1"/>
    <property type="match status" value="1"/>
</dbReference>
<dbReference type="Gene3D" id="3.30.70.270">
    <property type="match status" value="1"/>
</dbReference>
<dbReference type="OrthoDB" id="775972at2759"/>
<keyword evidence="4" id="KW-1185">Reference proteome</keyword>
<dbReference type="EMBL" id="MRZV01001380">
    <property type="protein sequence ID" value="PIK38272.1"/>
    <property type="molecule type" value="Genomic_DNA"/>
</dbReference>
<dbReference type="SUPFAM" id="SSF56672">
    <property type="entry name" value="DNA/RNA polymerases"/>
    <property type="match status" value="1"/>
</dbReference>
<reference evidence="3 4" key="1">
    <citation type="journal article" date="2017" name="PLoS Biol.">
        <title>The sea cucumber genome provides insights into morphological evolution and visceral regeneration.</title>
        <authorList>
            <person name="Zhang X."/>
            <person name="Sun L."/>
            <person name="Yuan J."/>
            <person name="Sun Y."/>
            <person name="Gao Y."/>
            <person name="Zhang L."/>
            <person name="Li S."/>
            <person name="Dai H."/>
            <person name="Hamel J.F."/>
            <person name="Liu C."/>
            <person name="Yu Y."/>
            <person name="Liu S."/>
            <person name="Lin W."/>
            <person name="Guo K."/>
            <person name="Jin S."/>
            <person name="Xu P."/>
            <person name="Storey K.B."/>
            <person name="Huan P."/>
            <person name="Zhang T."/>
            <person name="Zhou Y."/>
            <person name="Zhang J."/>
            <person name="Lin C."/>
            <person name="Li X."/>
            <person name="Xing L."/>
            <person name="Huo D."/>
            <person name="Sun M."/>
            <person name="Wang L."/>
            <person name="Mercier A."/>
            <person name="Li F."/>
            <person name="Yang H."/>
            <person name="Xiang J."/>
        </authorList>
    </citation>
    <scope>NUCLEOTIDE SEQUENCE [LARGE SCALE GENOMIC DNA]</scope>
    <source>
        <strain evidence="3">Shaxun</strain>
        <tissue evidence="3">Muscle</tissue>
    </source>
</reference>
<evidence type="ECO:0000259" key="2">
    <source>
        <dbReference type="PROSITE" id="PS50878"/>
    </source>
</evidence>
<dbReference type="InterPro" id="IPR043502">
    <property type="entry name" value="DNA/RNA_pol_sf"/>
</dbReference>
<comment type="caution">
    <text evidence="3">The sequence shown here is derived from an EMBL/GenBank/DDBJ whole genome shotgun (WGS) entry which is preliminary data.</text>
</comment>
<dbReference type="Proteomes" id="UP000230750">
    <property type="component" value="Unassembled WGS sequence"/>
</dbReference>
<sequence length="805" mass="91005">MVVADNLAAHSIGGFQESFNTFRTCRFCNVTKPDVKNHLRASSDTRRTEVSYNQQARISTANPDMAGIYGIKSSSVLNSLGQFHIINGLPSDIAHDLFESVVPNVLQKVILHCVEGHFALEDLNSRIECFPYSGSDLVNKPSKINTDINSFREPGESVERYITEIKLLSQTCNFDSLQDSLIRDRIVVGIKDMNLRERLLRIPDLNLEKCIGTCRASELSKERMKVMDSSDSVHAVKGNDSQNKKDMTKTRQTKGKGQSSKSRGQSTNCKYCGYGHKPGRDNCPAYGKECRACHKQNHLASMCKSKKGTKKVNQLDTQNQSTTDDEYDEINSVTLLTNEGKVNKLNETETSSPVNQIYAKMMVGENENEVLSMYNKTTIKPLGRTKVKLVNPRNNKKYKAEFVILDGECTPLLGSKAVQYMNLVKVQYDNIYTVQKTQSGERTTETLLHKYKDIFEGTGKLKGEYHLDVDPNIKPVVPQKGSCCSKDRLTKNEVITPVNTPTPWVSSLVTVVKAEKMRICIDPRDLNKALRRSHYPMPTIEDVLPDLKNAKVFSVLDAKNGFWHVELDEESSYLTTFNTPYGRYRWLRMPFGISTAPEEYQRRQDQAIEGLPGVRSIVDDILVFGEGDTDREAIKDHDVKLEKLMERCRETNLKLNPKKLKLKLNQVPFIGHLITDEGLKPDSNKVRAVMEMPDPTDVKGVQRKLTLKDTEWCWMDVHKAAVQKVKQLISAKPVLRYYDQTKELALQTDSSDTGLGSVITQEGQPVAYASRALTDPETRYAQIEKELLAVIFGLERFHDIHMEGR</sequence>
<dbReference type="PANTHER" id="PTHR37984:SF8">
    <property type="entry name" value="CCHC-TYPE DOMAIN-CONTAINING PROTEIN"/>
    <property type="match status" value="1"/>
</dbReference>
<feature type="domain" description="Reverse transcriptase" evidence="2">
    <location>
        <begin position="492"/>
        <end position="674"/>
    </location>
</feature>
<evidence type="ECO:0000313" key="4">
    <source>
        <dbReference type="Proteomes" id="UP000230750"/>
    </source>
</evidence>
<evidence type="ECO:0000313" key="3">
    <source>
        <dbReference type="EMBL" id="PIK38272.1"/>
    </source>
</evidence>
<dbReference type="AlphaFoldDB" id="A0A2G8JR75"/>
<name>A0A2G8JR75_STIJA</name>
<gene>
    <name evidence="3" type="ORF">BSL78_24892</name>
</gene>
<dbReference type="InterPro" id="IPR043128">
    <property type="entry name" value="Rev_trsase/Diguanyl_cyclase"/>
</dbReference>
<protein>
    <submittedName>
        <fullName evidence="3">GagPol</fullName>
    </submittedName>
</protein>
<feature type="compositionally biased region" description="Low complexity" evidence="1">
    <location>
        <begin position="255"/>
        <end position="266"/>
    </location>
</feature>
<dbReference type="PANTHER" id="PTHR37984">
    <property type="entry name" value="PROTEIN CBG26694"/>
    <property type="match status" value="1"/>
</dbReference>
<dbReference type="Pfam" id="PF17919">
    <property type="entry name" value="RT_RNaseH_2"/>
    <property type="match status" value="1"/>
</dbReference>